<sequence length="67" mass="7443">MGPLEMVVAGVFAFLEMSVKALDDDFQVADGDKSWAVPNSVNGLDYQTWAETHQYHVADQLTELLVE</sequence>
<evidence type="ECO:0008006" key="4">
    <source>
        <dbReference type="Google" id="ProtNLM"/>
    </source>
</evidence>
<evidence type="ECO:0000313" key="2">
    <source>
        <dbReference type="EMBL" id="OAE21880.1"/>
    </source>
</evidence>
<comment type="caution">
    <text evidence="2">The sequence shown here is derived from an EMBL/GenBank/DDBJ whole genome shotgun (WGS) entry which is preliminary data.</text>
</comment>
<accession>A0A176VLW9</accession>
<keyword evidence="1" id="KW-0732">Signal</keyword>
<dbReference type="EMBL" id="LVLJ01003327">
    <property type="protein sequence ID" value="OAE21880.1"/>
    <property type="molecule type" value="Genomic_DNA"/>
</dbReference>
<dbReference type="Proteomes" id="UP000077202">
    <property type="component" value="Unassembled WGS sequence"/>
</dbReference>
<organism evidence="2 3">
    <name type="scientific">Marchantia polymorpha subsp. ruderalis</name>
    <dbReference type="NCBI Taxonomy" id="1480154"/>
    <lineage>
        <taxon>Eukaryota</taxon>
        <taxon>Viridiplantae</taxon>
        <taxon>Streptophyta</taxon>
        <taxon>Embryophyta</taxon>
        <taxon>Marchantiophyta</taxon>
        <taxon>Marchantiopsida</taxon>
        <taxon>Marchantiidae</taxon>
        <taxon>Marchantiales</taxon>
        <taxon>Marchantiaceae</taxon>
        <taxon>Marchantia</taxon>
    </lineage>
</organism>
<name>A0A176VLW9_MARPO</name>
<dbReference type="AlphaFoldDB" id="A0A176VLW9"/>
<proteinExistence type="predicted"/>
<protein>
    <recommendedName>
        <fullName evidence="4">Phytocyanin domain-containing protein</fullName>
    </recommendedName>
</protein>
<gene>
    <name evidence="2" type="ORF">AXG93_1998s1180</name>
</gene>
<feature type="chain" id="PRO_5008051878" description="Phytocyanin domain-containing protein" evidence="1">
    <location>
        <begin position="22"/>
        <end position="67"/>
    </location>
</feature>
<feature type="signal peptide" evidence="1">
    <location>
        <begin position="1"/>
        <end position="21"/>
    </location>
</feature>
<evidence type="ECO:0000313" key="3">
    <source>
        <dbReference type="Proteomes" id="UP000077202"/>
    </source>
</evidence>
<reference evidence="2" key="1">
    <citation type="submission" date="2016-03" db="EMBL/GenBank/DDBJ databases">
        <title>Mechanisms controlling the formation of the plant cell surface in tip-growing cells are functionally conserved among land plants.</title>
        <authorList>
            <person name="Honkanen S."/>
            <person name="Jones V.A."/>
            <person name="Morieri G."/>
            <person name="Champion C."/>
            <person name="Hetherington A.J."/>
            <person name="Kelly S."/>
            <person name="Saint-Marcoux D."/>
            <person name="Proust H."/>
            <person name="Prescott H."/>
            <person name="Dolan L."/>
        </authorList>
    </citation>
    <scope>NUCLEOTIDE SEQUENCE [LARGE SCALE GENOMIC DNA]</scope>
    <source>
        <tissue evidence="2">Whole gametophyte</tissue>
    </source>
</reference>
<evidence type="ECO:0000256" key="1">
    <source>
        <dbReference type="SAM" id="SignalP"/>
    </source>
</evidence>
<keyword evidence="3" id="KW-1185">Reference proteome</keyword>